<protein>
    <submittedName>
        <fullName evidence="1">Heptose kinase</fullName>
    </submittedName>
</protein>
<dbReference type="PROSITE" id="PS00108">
    <property type="entry name" value="PROTEIN_KINASE_ST"/>
    <property type="match status" value="1"/>
</dbReference>
<dbReference type="EMBL" id="JAJVKT010000009">
    <property type="protein sequence ID" value="MCE7508747.1"/>
    <property type="molecule type" value="Genomic_DNA"/>
</dbReference>
<dbReference type="Gene3D" id="1.10.510.10">
    <property type="entry name" value="Transferase(Phosphotransferase) domain 1"/>
    <property type="match status" value="1"/>
</dbReference>
<evidence type="ECO:0000313" key="2">
    <source>
        <dbReference type="Proteomes" id="UP001107961"/>
    </source>
</evidence>
<dbReference type="Pfam" id="PF06293">
    <property type="entry name" value="Kdo"/>
    <property type="match status" value="1"/>
</dbReference>
<gene>
    <name evidence="1" type="ORF">LZG35_08870</name>
</gene>
<keyword evidence="2" id="KW-1185">Reference proteome</keyword>
<organism evidence="1 2">
    <name type="scientific">Alloalcanivorax xenomutans</name>
    <dbReference type="NCBI Taxonomy" id="1094342"/>
    <lineage>
        <taxon>Bacteria</taxon>
        <taxon>Pseudomonadati</taxon>
        <taxon>Pseudomonadota</taxon>
        <taxon>Gammaproteobacteria</taxon>
        <taxon>Oceanospirillales</taxon>
        <taxon>Alcanivoracaceae</taxon>
        <taxon>Alloalcanivorax</taxon>
    </lineage>
</organism>
<dbReference type="InterPro" id="IPR008271">
    <property type="entry name" value="Ser/Thr_kinase_AS"/>
</dbReference>
<name>A0A9Q3W5L3_9GAMM</name>
<dbReference type="SUPFAM" id="SSF56112">
    <property type="entry name" value="Protein kinase-like (PK-like)"/>
    <property type="match status" value="1"/>
</dbReference>
<dbReference type="AlphaFoldDB" id="A0A9Q3W5L3"/>
<keyword evidence="1" id="KW-0418">Kinase</keyword>
<sequence>MAMRWWVKSAPDQHAFDGLDAVFQLQGQVVSDGPMGDVVRLRRGERTFFVKRYRNGGGHLHNWIGTPRVQREWRNLDLFRRWGLPVPDVVGAGFRRRRGRFHQGALITVGIPDSTDLATLARSGAGCLRDRAWVAAVSDQVADGLRVMHARGFCHGDMKWRNILVTGTPPRVFFIDCPAGRFWFGPFLRYRVIKDLACLDKVAKHTLSRTQRLRFYLRYTGRSRLNDADRRRIRKVLRFFQGRE</sequence>
<accession>A0A9Q3W5L3</accession>
<dbReference type="InterPro" id="IPR011009">
    <property type="entry name" value="Kinase-like_dom_sf"/>
</dbReference>
<reference evidence="1" key="1">
    <citation type="submission" date="2022-01" db="EMBL/GenBank/DDBJ databases">
        <authorList>
            <person name="Karlyshev A.V."/>
            <person name="Jaspars M."/>
        </authorList>
    </citation>
    <scope>NUCLEOTIDE SEQUENCE</scope>
    <source>
        <strain evidence="1">AGSA3-2</strain>
    </source>
</reference>
<evidence type="ECO:0000313" key="1">
    <source>
        <dbReference type="EMBL" id="MCE7508747.1"/>
    </source>
</evidence>
<comment type="caution">
    <text evidence="1">The sequence shown here is derived from an EMBL/GenBank/DDBJ whole genome shotgun (WGS) entry which is preliminary data.</text>
</comment>
<proteinExistence type="predicted"/>
<dbReference type="GO" id="GO:0004672">
    <property type="term" value="F:protein kinase activity"/>
    <property type="evidence" value="ECO:0007669"/>
    <property type="project" value="InterPro"/>
</dbReference>
<dbReference type="RefSeq" id="WP_022996891.1">
    <property type="nucleotide sequence ID" value="NZ_CP012331.1"/>
</dbReference>
<dbReference type="Proteomes" id="UP001107961">
    <property type="component" value="Unassembled WGS sequence"/>
</dbReference>
<keyword evidence="1" id="KW-0808">Transferase</keyword>